<comment type="subcellular location">
    <subcellularLocation>
        <location evidence="1">Membrane</location>
        <topology evidence="1">Multi-pass membrane protein</topology>
    </subcellularLocation>
</comment>
<dbReference type="EMBL" id="PZQS01000006">
    <property type="protein sequence ID" value="PVD28336.1"/>
    <property type="molecule type" value="Genomic_DNA"/>
</dbReference>
<evidence type="ECO:0000313" key="7">
    <source>
        <dbReference type="Proteomes" id="UP000245119"/>
    </source>
</evidence>
<organism evidence="6 7">
    <name type="scientific">Pomacea canaliculata</name>
    <name type="common">Golden apple snail</name>
    <dbReference type="NCBI Taxonomy" id="400727"/>
    <lineage>
        <taxon>Eukaryota</taxon>
        <taxon>Metazoa</taxon>
        <taxon>Spiralia</taxon>
        <taxon>Lophotrochozoa</taxon>
        <taxon>Mollusca</taxon>
        <taxon>Gastropoda</taxon>
        <taxon>Caenogastropoda</taxon>
        <taxon>Architaenioglossa</taxon>
        <taxon>Ampullarioidea</taxon>
        <taxon>Ampullariidae</taxon>
        <taxon>Pomacea</taxon>
    </lineage>
</organism>
<sequence>MASTLISQFDLVCENKVRAGSLQHDDDGGLPRWLSGRQCPVRLDRSEEALLLLFDDNGAGWDHFRLPTIPCGSVGLSFPVWPRSYGSHGLLLCASHGAGGQDEACPCRSPVPDRVVVWSFPDGCPQLLSPGLAADSAHCFGAHSRLPPVLVDCSRVPSMVGRQRTGGARDGHPEKAAKVNGVILPDDLTCTAHDRKHDDSSRVSSFAPLRLIEYPTMVVRGVIIAFNWAVISMVYYGLSLNVSNLTGGLRLNFLLSCVVELVGYISCSGSQRLLAMIGKLGVSSSFAIIYLYSAELYPTVMRNFGVGCGSMFARVGSLLSPYIVDLRRSSWLVDYSKDKINHRALPLIVFGSLAVAAGLVSLLLPETLRQKLPETLSDAAIFGKWSGHVVYNNTKTVDANGEFLLSRTDSRREKEAMIAEDSELNIQIKRDDLLETT</sequence>
<dbReference type="OrthoDB" id="10021984at2759"/>
<dbReference type="InterPro" id="IPR036259">
    <property type="entry name" value="MFS_trans_sf"/>
</dbReference>
<keyword evidence="4 5" id="KW-0472">Membrane</keyword>
<evidence type="ECO:0000256" key="4">
    <source>
        <dbReference type="ARBA" id="ARBA00023136"/>
    </source>
</evidence>
<dbReference type="AlphaFoldDB" id="A0A2T7P4K5"/>
<feature type="transmembrane region" description="Helical" evidence="5">
    <location>
        <begin position="217"/>
        <end position="237"/>
    </location>
</feature>
<dbReference type="GO" id="GO:0016020">
    <property type="term" value="C:membrane"/>
    <property type="evidence" value="ECO:0007669"/>
    <property type="project" value="UniProtKB-SubCell"/>
</dbReference>
<dbReference type="Gene3D" id="1.20.1250.20">
    <property type="entry name" value="MFS general substrate transporter like domains"/>
    <property type="match status" value="1"/>
</dbReference>
<reference evidence="6 7" key="1">
    <citation type="submission" date="2018-04" db="EMBL/GenBank/DDBJ databases">
        <title>The genome of golden apple snail Pomacea canaliculata provides insight into stress tolerance and invasive adaptation.</title>
        <authorList>
            <person name="Liu C."/>
            <person name="Liu B."/>
            <person name="Ren Y."/>
            <person name="Zhang Y."/>
            <person name="Wang H."/>
            <person name="Li S."/>
            <person name="Jiang F."/>
            <person name="Yin L."/>
            <person name="Zhang G."/>
            <person name="Qian W."/>
            <person name="Fan W."/>
        </authorList>
    </citation>
    <scope>NUCLEOTIDE SEQUENCE [LARGE SCALE GENOMIC DNA]</scope>
    <source>
        <strain evidence="6">SZHN2017</strain>
        <tissue evidence="6">Muscle</tissue>
    </source>
</reference>
<evidence type="ECO:0000256" key="3">
    <source>
        <dbReference type="ARBA" id="ARBA00022989"/>
    </source>
</evidence>
<keyword evidence="3 5" id="KW-1133">Transmembrane helix</keyword>
<evidence type="ECO:0000256" key="1">
    <source>
        <dbReference type="ARBA" id="ARBA00004141"/>
    </source>
</evidence>
<name>A0A2T7P4K5_POMCA</name>
<keyword evidence="7" id="KW-1185">Reference proteome</keyword>
<gene>
    <name evidence="6" type="ORF">C0Q70_10923</name>
</gene>
<dbReference type="SUPFAM" id="SSF103473">
    <property type="entry name" value="MFS general substrate transporter"/>
    <property type="match status" value="1"/>
</dbReference>
<dbReference type="PANTHER" id="PTHR24064">
    <property type="entry name" value="SOLUTE CARRIER FAMILY 22 MEMBER"/>
    <property type="match status" value="1"/>
</dbReference>
<evidence type="ECO:0008006" key="8">
    <source>
        <dbReference type="Google" id="ProtNLM"/>
    </source>
</evidence>
<proteinExistence type="predicted"/>
<evidence type="ECO:0000313" key="6">
    <source>
        <dbReference type="EMBL" id="PVD28336.1"/>
    </source>
</evidence>
<feature type="transmembrane region" description="Helical" evidence="5">
    <location>
        <begin position="249"/>
        <end position="266"/>
    </location>
</feature>
<evidence type="ECO:0000256" key="5">
    <source>
        <dbReference type="SAM" id="Phobius"/>
    </source>
</evidence>
<protein>
    <recommendedName>
        <fullName evidence="8">Major facilitator superfamily (MFS) profile domain-containing protein</fullName>
    </recommendedName>
</protein>
<keyword evidence="2 5" id="KW-0812">Transmembrane</keyword>
<feature type="transmembrane region" description="Helical" evidence="5">
    <location>
        <begin position="273"/>
        <end position="292"/>
    </location>
</feature>
<evidence type="ECO:0000256" key="2">
    <source>
        <dbReference type="ARBA" id="ARBA00022692"/>
    </source>
</evidence>
<feature type="transmembrane region" description="Helical" evidence="5">
    <location>
        <begin position="344"/>
        <end position="364"/>
    </location>
</feature>
<dbReference type="Proteomes" id="UP000245119">
    <property type="component" value="Linkage Group LG6"/>
</dbReference>
<accession>A0A2T7P4K5</accession>
<comment type="caution">
    <text evidence="6">The sequence shown here is derived from an EMBL/GenBank/DDBJ whole genome shotgun (WGS) entry which is preliminary data.</text>
</comment>